<dbReference type="SMART" id="SM00086">
    <property type="entry name" value="PAC"/>
    <property type="match status" value="2"/>
</dbReference>
<evidence type="ECO:0000259" key="7">
    <source>
        <dbReference type="PROSITE" id="PS50110"/>
    </source>
</evidence>
<dbReference type="InterPro" id="IPR003594">
    <property type="entry name" value="HATPase_dom"/>
</dbReference>
<evidence type="ECO:0000256" key="4">
    <source>
        <dbReference type="PROSITE-ProRule" id="PRU00169"/>
    </source>
</evidence>
<name>A0ABN6G777_9GAMM</name>
<keyword evidence="5" id="KW-0175">Coiled coil</keyword>
<dbReference type="InterPro" id="IPR000700">
    <property type="entry name" value="PAS-assoc_C"/>
</dbReference>
<dbReference type="Pfam" id="PF08448">
    <property type="entry name" value="PAS_4"/>
    <property type="match status" value="1"/>
</dbReference>
<feature type="coiled-coil region" evidence="5">
    <location>
        <begin position="387"/>
        <end position="421"/>
    </location>
</feature>
<gene>
    <name evidence="10" type="ORF">Atep_02700</name>
</gene>
<sequence length="936" mass="104532">MSHASTDGPFGYPHSDLVLDRLPLGVVFQDAQGEIRVANPAAERILGLSLDQMCGVRLIDPRWRAMHEDGSPFPGEQHPAMITLRTGEPVRDVVMGVFNPQHEAYTWIKIGTWPVRNPAGGVLEGVYAFFEDITGQKTTQQQEAVSEAHFHTVFAAMSEGLALHRLVYDNTGHPVDYRILDVNPAFTTQTGLAREAVVGRLGSEAYGTGSAPFLERYAQVARTGQAQVFEHYFEPLGRYFHISVFCPAPGHFGTVFQDITERKHTEASLQRQRTMLARTERIAHVGSWEWEISTDTVTWSDELFRIFQRDPEQGAPSYAEHPQLYEPEDMQRLHAVVAEALEHGTSYTVELRAIRRDGAIRICKAHGEVQRDTDGRITHLIGAFQDITEQKQAEAELERYRQELESLVEQRTAALQQSNDQLAHTQFAIDRAGIGIAWSKADTGRFIYANDEICRQLGYTHDELMALTVSDINPEFSPAALRQLTAEMRTGDSLKRVESVHRRKDQSIYPVALTVYLHHVGDAEWLIAFTEDITARKAAEAELIQARDAAESANRAKSAFLANMSHEIRTPLNAVLGMVHLMRQETLIPAQAKRLDKIEVAGRHLLDLINAVLDLSKIESDKLTLDETEVHIDAIMRNLVAMLSDRLSEKNLKLRIQLKACPPDLLGDPTRLQQALLNYATNAIKFTKTGSITLRVFPEADLGDSVVVRFEVEDTGIGIAPERLRCLFTEFEQADTSITRRYGGTGLGLALTKRLAQLMGGEAGAISTPDVGSTFWFTARLRRGKAPAAVTQDAPEFEALDRAKLTHCCAGRRLLLVEDEPINREITLELIADLGLQIDSAENGAEALELVRQHLYDLILMDMQMPVMDGLEATYRIRRLPEAAQVPIIAMTANAFAEDRARCLEAGMNDFLTKPVKPERLTAVIRHWLSRPTPDS</sequence>
<dbReference type="SUPFAM" id="SSF55874">
    <property type="entry name" value="ATPase domain of HSP90 chaperone/DNA topoisomerase II/histidine kinase"/>
    <property type="match status" value="1"/>
</dbReference>
<dbReference type="CDD" id="cd17546">
    <property type="entry name" value="REC_hyHK_CKI1_RcsC-like"/>
    <property type="match status" value="1"/>
</dbReference>
<reference evidence="10 11" key="1">
    <citation type="submission" date="2021-04" db="EMBL/GenBank/DDBJ databases">
        <title>Complete genome sequencing of Allochromatium tepidum strain NZ.</title>
        <authorList>
            <person name="Tsukatani Y."/>
            <person name="Mori H."/>
        </authorList>
    </citation>
    <scope>NUCLEOTIDE SEQUENCE [LARGE SCALE GENOMIC DNA]</scope>
    <source>
        <strain evidence="10 11">NZ</strain>
    </source>
</reference>
<dbReference type="SMART" id="SM00091">
    <property type="entry name" value="PAS"/>
    <property type="match status" value="4"/>
</dbReference>
<dbReference type="InterPro" id="IPR013655">
    <property type="entry name" value="PAS_fold_3"/>
</dbReference>
<feature type="domain" description="PAC" evidence="9">
    <location>
        <begin position="347"/>
        <end position="399"/>
    </location>
</feature>
<dbReference type="Gene3D" id="2.10.70.100">
    <property type="match status" value="1"/>
</dbReference>
<feature type="domain" description="PAS" evidence="8">
    <location>
        <begin position="18"/>
        <end position="55"/>
    </location>
</feature>
<dbReference type="RefSeq" id="WP_213379769.1">
    <property type="nucleotide sequence ID" value="NZ_AP024563.1"/>
</dbReference>
<dbReference type="SUPFAM" id="SSF55785">
    <property type="entry name" value="PYP-like sensor domain (PAS domain)"/>
    <property type="match status" value="4"/>
</dbReference>
<dbReference type="PROSITE" id="PS50109">
    <property type="entry name" value="HIS_KIN"/>
    <property type="match status" value="1"/>
</dbReference>
<dbReference type="PANTHER" id="PTHR45339:SF5">
    <property type="entry name" value="HISTIDINE KINASE"/>
    <property type="match status" value="1"/>
</dbReference>
<dbReference type="SMART" id="SM00448">
    <property type="entry name" value="REC"/>
    <property type="match status" value="1"/>
</dbReference>
<dbReference type="PRINTS" id="PR00344">
    <property type="entry name" value="BCTRLSENSOR"/>
</dbReference>
<dbReference type="Pfam" id="PF08447">
    <property type="entry name" value="PAS_3"/>
    <property type="match status" value="1"/>
</dbReference>
<dbReference type="Pfam" id="PF13188">
    <property type="entry name" value="PAS_8"/>
    <property type="match status" value="1"/>
</dbReference>
<dbReference type="SUPFAM" id="SSF47384">
    <property type="entry name" value="Homodimeric domain of signal transducing histidine kinase"/>
    <property type="match status" value="1"/>
</dbReference>
<feature type="domain" description="Histidine kinase" evidence="6">
    <location>
        <begin position="563"/>
        <end position="783"/>
    </location>
</feature>
<dbReference type="InterPro" id="IPR011006">
    <property type="entry name" value="CheY-like_superfamily"/>
</dbReference>
<protein>
    <recommendedName>
        <fullName evidence="2">histidine kinase</fullName>
        <ecNumber evidence="2">2.7.13.3</ecNumber>
    </recommendedName>
</protein>
<dbReference type="Gene3D" id="3.30.450.20">
    <property type="entry name" value="PAS domain"/>
    <property type="match status" value="4"/>
</dbReference>
<keyword evidence="3 4" id="KW-0597">Phosphoprotein</keyword>
<dbReference type="InterPro" id="IPR036890">
    <property type="entry name" value="HATPase_C_sf"/>
</dbReference>
<dbReference type="InterPro" id="IPR005467">
    <property type="entry name" value="His_kinase_dom"/>
</dbReference>
<evidence type="ECO:0000259" key="8">
    <source>
        <dbReference type="PROSITE" id="PS50112"/>
    </source>
</evidence>
<feature type="domain" description="PAS" evidence="8">
    <location>
        <begin position="444"/>
        <end position="491"/>
    </location>
</feature>
<dbReference type="InterPro" id="IPR035965">
    <property type="entry name" value="PAS-like_dom_sf"/>
</dbReference>
<dbReference type="CDD" id="cd00130">
    <property type="entry name" value="PAS"/>
    <property type="match status" value="3"/>
</dbReference>
<dbReference type="NCBIfam" id="TIGR00229">
    <property type="entry name" value="sensory_box"/>
    <property type="match status" value="3"/>
</dbReference>
<evidence type="ECO:0000256" key="3">
    <source>
        <dbReference type="ARBA" id="ARBA00022553"/>
    </source>
</evidence>
<dbReference type="Pfam" id="PF00512">
    <property type="entry name" value="HisKA"/>
    <property type="match status" value="1"/>
</dbReference>
<dbReference type="InterPro" id="IPR036097">
    <property type="entry name" value="HisK_dim/P_sf"/>
</dbReference>
<proteinExistence type="predicted"/>
<feature type="domain" description="Response regulatory" evidence="7">
    <location>
        <begin position="813"/>
        <end position="929"/>
    </location>
</feature>
<keyword evidence="11" id="KW-1185">Reference proteome</keyword>
<dbReference type="CDD" id="cd16922">
    <property type="entry name" value="HATPase_EvgS-ArcB-TorS-like"/>
    <property type="match status" value="1"/>
</dbReference>
<dbReference type="Gene3D" id="3.40.50.2300">
    <property type="match status" value="1"/>
</dbReference>
<dbReference type="Pfam" id="PF00072">
    <property type="entry name" value="Response_reg"/>
    <property type="match status" value="1"/>
</dbReference>
<dbReference type="InterPro" id="IPR001789">
    <property type="entry name" value="Sig_transdc_resp-reg_receiver"/>
</dbReference>
<organism evidence="10 11">
    <name type="scientific">Allochromatium tepidum</name>
    <dbReference type="NCBI Taxonomy" id="553982"/>
    <lineage>
        <taxon>Bacteria</taxon>
        <taxon>Pseudomonadati</taxon>
        <taxon>Pseudomonadota</taxon>
        <taxon>Gammaproteobacteria</taxon>
        <taxon>Chromatiales</taxon>
        <taxon>Chromatiaceae</taxon>
        <taxon>Allochromatium</taxon>
    </lineage>
</organism>
<dbReference type="InterPro" id="IPR003661">
    <property type="entry name" value="HisK_dim/P_dom"/>
</dbReference>
<dbReference type="InterPro" id="IPR000014">
    <property type="entry name" value="PAS"/>
</dbReference>
<evidence type="ECO:0000256" key="1">
    <source>
        <dbReference type="ARBA" id="ARBA00000085"/>
    </source>
</evidence>
<dbReference type="Proteomes" id="UP000680679">
    <property type="component" value="Chromosome"/>
</dbReference>
<feature type="modified residue" description="4-aspartylphosphate" evidence="4">
    <location>
        <position position="862"/>
    </location>
</feature>
<evidence type="ECO:0000256" key="2">
    <source>
        <dbReference type="ARBA" id="ARBA00012438"/>
    </source>
</evidence>
<dbReference type="Gene3D" id="1.10.287.130">
    <property type="match status" value="1"/>
</dbReference>
<dbReference type="PROSITE" id="PS50112">
    <property type="entry name" value="PAS"/>
    <property type="match status" value="2"/>
</dbReference>
<evidence type="ECO:0000256" key="5">
    <source>
        <dbReference type="SAM" id="Coils"/>
    </source>
</evidence>
<dbReference type="SMART" id="SM00388">
    <property type="entry name" value="HisKA"/>
    <property type="match status" value="1"/>
</dbReference>
<evidence type="ECO:0000313" key="11">
    <source>
        <dbReference type="Proteomes" id="UP000680679"/>
    </source>
</evidence>
<dbReference type="Pfam" id="PF13426">
    <property type="entry name" value="PAS_9"/>
    <property type="match status" value="1"/>
</dbReference>
<evidence type="ECO:0000259" key="9">
    <source>
        <dbReference type="PROSITE" id="PS50113"/>
    </source>
</evidence>
<dbReference type="Pfam" id="PF02518">
    <property type="entry name" value="HATPase_c"/>
    <property type="match status" value="1"/>
</dbReference>
<dbReference type="PANTHER" id="PTHR45339">
    <property type="entry name" value="HYBRID SIGNAL TRANSDUCTION HISTIDINE KINASE J"/>
    <property type="match status" value="1"/>
</dbReference>
<evidence type="ECO:0000259" key="6">
    <source>
        <dbReference type="PROSITE" id="PS50109"/>
    </source>
</evidence>
<dbReference type="InterPro" id="IPR004358">
    <property type="entry name" value="Sig_transdc_His_kin-like_C"/>
</dbReference>
<accession>A0ABN6G777</accession>
<dbReference type="InterPro" id="IPR001610">
    <property type="entry name" value="PAC"/>
</dbReference>
<evidence type="ECO:0000313" key="10">
    <source>
        <dbReference type="EMBL" id="BCU05593.1"/>
    </source>
</evidence>
<comment type="catalytic activity">
    <reaction evidence="1">
        <text>ATP + protein L-histidine = ADP + protein N-phospho-L-histidine.</text>
        <dbReference type="EC" id="2.7.13.3"/>
    </reaction>
</comment>
<dbReference type="Gene3D" id="3.30.565.10">
    <property type="entry name" value="Histidine kinase-like ATPase, C-terminal domain"/>
    <property type="match status" value="1"/>
</dbReference>
<dbReference type="EC" id="2.7.13.3" evidence="2"/>
<dbReference type="EMBL" id="AP024563">
    <property type="protein sequence ID" value="BCU05593.1"/>
    <property type="molecule type" value="Genomic_DNA"/>
</dbReference>
<feature type="domain" description="PAC" evidence="9">
    <location>
        <begin position="495"/>
        <end position="545"/>
    </location>
</feature>
<dbReference type="PROSITE" id="PS50110">
    <property type="entry name" value="RESPONSE_REGULATORY"/>
    <property type="match status" value="1"/>
</dbReference>
<dbReference type="PROSITE" id="PS50113">
    <property type="entry name" value="PAC"/>
    <property type="match status" value="2"/>
</dbReference>
<dbReference type="SUPFAM" id="SSF52172">
    <property type="entry name" value="CheY-like"/>
    <property type="match status" value="1"/>
</dbReference>
<dbReference type="CDD" id="cd00082">
    <property type="entry name" value="HisKA"/>
    <property type="match status" value="1"/>
</dbReference>
<dbReference type="InterPro" id="IPR013656">
    <property type="entry name" value="PAS_4"/>
</dbReference>
<dbReference type="SMART" id="SM00387">
    <property type="entry name" value="HATPase_c"/>
    <property type="match status" value="1"/>
</dbReference>